<feature type="domain" description="HTH cro/C1-type" evidence="2">
    <location>
        <begin position="51"/>
        <end position="97"/>
    </location>
</feature>
<reference evidence="3 4" key="1">
    <citation type="submission" date="2023-06" db="EMBL/GenBank/DDBJ databases">
        <title>Actinomycetospora Odt1-22.</title>
        <authorList>
            <person name="Supong K."/>
        </authorList>
    </citation>
    <scope>NUCLEOTIDE SEQUENCE [LARGE SCALE GENOMIC DNA]</scope>
    <source>
        <strain evidence="3 4">Odt1-22</strain>
    </source>
</reference>
<dbReference type="CDD" id="cd00093">
    <property type="entry name" value="HTH_XRE"/>
    <property type="match status" value="1"/>
</dbReference>
<dbReference type="Pfam" id="PF17765">
    <property type="entry name" value="MLTR_LBD"/>
    <property type="match status" value="1"/>
</dbReference>
<comment type="caution">
    <text evidence="3">The sequence shown here is derived from an EMBL/GenBank/DDBJ whole genome shotgun (WGS) entry which is preliminary data.</text>
</comment>
<evidence type="ECO:0000259" key="2">
    <source>
        <dbReference type="PROSITE" id="PS50943"/>
    </source>
</evidence>
<dbReference type="InterPro" id="IPR001387">
    <property type="entry name" value="Cro/C1-type_HTH"/>
</dbReference>
<dbReference type="RefSeq" id="WP_286057124.1">
    <property type="nucleotide sequence ID" value="NZ_JASVWF010000012.1"/>
</dbReference>
<dbReference type="SUPFAM" id="SSF47413">
    <property type="entry name" value="lambda repressor-like DNA-binding domains"/>
    <property type="match status" value="1"/>
</dbReference>
<dbReference type="EMBL" id="JASVWF010000012">
    <property type="protein sequence ID" value="MDL5160520.1"/>
    <property type="molecule type" value="Genomic_DNA"/>
</dbReference>
<dbReference type="Gene3D" id="1.10.260.40">
    <property type="entry name" value="lambda repressor-like DNA-binding domains"/>
    <property type="match status" value="1"/>
</dbReference>
<dbReference type="SMART" id="SM00530">
    <property type="entry name" value="HTH_XRE"/>
    <property type="match status" value="1"/>
</dbReference>
<proteinExistence type="predicted"/>
<evidence type="ECO:0000313" key="3">
    <source>
        <dbReference type="EMBL" id="MDL5160520.1"/>
    </source>
</evidence>
<dbReference type="PROSITE" id="PS50943">
    <property type="entry name" value="HTH_CROC1"/>
    <property type="match status" value="1"/>
</dbReference>
<dbReference type="PANTHER" id="PTHR35010">
    <property type="entry name" value="BLL4672 PROTEIN-RELATED"/>
    <property type="match status" value="1"/>
</dbReference>
<dbReference type="InterPro" id="IPR041413">
    <property type="entry name" value="MLTR_LBD"/>
</dbReference>
<gene>
    <name evidence="3" type="ORF">QRT03_31450</name>
</gene>
<dbReference type="InterPro" id="IPR010982">
    <property type="entry name" value="Lambda_DNA-bd_dom_sf"/>
</dbReference>
<keyword evidence="4" id="KW-1185">Reference proteome</keyword>
<evidence type="ECO:0000256" key="1">
    <source>
        <dbReference type="SAM" id="MobiDB-lite"/>
    </source>
</evidence>
<feature type="region of interest" description="Disordered" evidence="1">
    <location>
        <begin position="1"/>
        <end position="21"/>
    </location>
</feature>
<feature type="compositionally biased region" description="Low complexity" evidence="1">
    <location>
        <begin position="1"/>
        <end position="14"/>
    </location>
</feature>
<name>A0ABT7MIR9_9PSEU</name>
<organism evidence="3 4">
    <name type="scientific">Actinomycetospora termitidis</name>
    <dbReference type="NCBI Taxonomy" id="3053470"/>
    <lineage>
        <taxon>Bacteria</taxon>
        <taxon>Bacillati</taxon>
        <taxon>Actinomycetota</taxon>
        <taxon>Actinomycetes</taxon>
        <taxon>Pseudonocardiales</taxon>
        <taxon>Pseudonocardiaceae</taxon>
        <taxon>Actinomycetospora</taxon>
    </lineage>
</organism>
<dbReference type="Pfam" id="PF13560">
    <property type="entry name" value="HTH_31"/>
    <property type="match status" value="1"/>
</dbReference>
<accession>A0ABT7MIR9</accession>
<dbReference type="Gene3D" id="3.30.450.180">
    <property type="match status" value="1"/>
</dbReference>
<dbReference type="Proteomes" id="UP001231924">
    <property type="component" value="Unassembled WGS sequence"/>
</dbReference>
<evidence type="ECO:0000313" key="4">
    <source>
        <dbReference type="Proteomes" id="UP001231924"/>
    </source>
</evidence>
<protein>
    <submittedName>
        <fullName evidence="3">Helix-turn-helix transcriptional regulator</fullName>
    </submittedName>
</protein>
<sequence length="305" mass="33658">MSITRASGSPSPRASRTDDRGALSEFLRARRALASSTAAGFPSDRSRRVPGLRRDEVALLAGVSTDYYTHLEQGRERNPSPKVLTALAAALQLEDEARTHLLQFGVEPLPRAPLTERVEPDLVGLLNRLTEIPALIIGPSQDVLAANTLASALYSGFERFDNLIRMIFLDPFAKQFFDDWDWAAEVAVKNLRSSSASHPYHPRVTHLVGETSRRSTTFSRLWSRYELQPRARDTKTFHHPQVGELRLSHESMAITSAPGQTMSAYMAEQGSDSALRLRLLVKATPTRVEPCAQAQPENGEAAGSE</sequence>
<dbReference type="PANTHER" id="PTHR35010:SF2">
    <property type="entry name" value="BLL4672 PROTEIN"/>
    <property type="match status" value="1"/>
</dbReference>